<dbReference type="Proteomes" id="UP000035682">
    <property type="component" value="Unplaced"/>
</dbReference>
<dbReference type="Pfam" id="PF10326">
    <property type="entry name" value="7TM_GPCR_Str"/>
    <property type="match status" value="1"/>
</dbReference>
<protein>
    <submittedName>
        <fullName evidence="2 4">7TM GPCR, serpentine receptor class r (Str) family-containing protein</fullName>
    </submittedName>
</protein>
<sequence>MESLKNAIFCINAFCGILFNFIAIYVTIKKSKDKSGEGYLKLMLLLFLSGIISSIIHGILRIQILIINDTMVFVLEIFNSFLENKIFLVFSIFFTYFTLTLPTSILISRYLFICKNIELNIFKTAIIIFIFSLLVLLVSHGVWTITNELPNDIISSWIIKEKINGKILTLNTFGIGNKIILKEWYLLFIEVLLYFLINYTTVIVLFLKYKKYINELENIMSEKTKKMNREFMLILLLQSFAPLFVTGFPDIIFVIMIIFKYLYGAEELGTIVLQLLNFTPIVNALLFLLLPSTNRKYIKKVFKKIYYITKGVNAPIAVTSIKN</sequence>
<dbReference type="EMBL" id="LN609529">
    <property type="protein sequence ID" value="CEF69554.1"/>
    <property type="molecule type" value="Genomic_DNA"/>
</dbReference>
<keyword evidence="3" id="KW-1185">Reference proteome</keyword>
<evidence type="ECO:0000256" key="1">
    <source>
        <dbReference type="SAM" id="Phobius"/>
    </source>
</evidence>
<dbReference type="OMA" id="WAISGNI"/>
<dbReference type="PANTHER" id="PTHR22943">
    <property type="entry name" value="7-TRANSMEMBRANE DOMAIN RECEPTOR C.ELEGANS"/>
    <property type="match status" value="1"/>
</dbReference>
<keyword evidence="1" id="KW-0812">Transmembrane</keyword>
<dbReference type="RefSeq" id="XP_024508754.1">
    <property type="nucleotide sequence ID" value="XM_024643044.1"/>
</dbReference>
<feature type="transmembrane region" description="Helical" evidence="1">
    <location>
        <begin position="271"/>
        <end position="290"/>
    </location>
</feature>
<gene>
    <name evidence="2 4 5" type="ORF">SRAE_2000420200</name>
</gene>
<evidence type="ECO:0000313" key="2">
    <source>
        <dbReference type="EMBL" id="CEF69554.1"/>
    </source>
</evidence>
<organism evidence="2">
    <name type="scientific">Strongyloides ratti</name>
    <name type="common">Parasitic roundworm</name>
    <dbReference type="NCBI Taxonomy" id="34506"/>
    <lineage>
        <taxon>Eukaryota</taxon>
        <taxon>Metazoa</taxon>
        <taxon>Ecdysozoa</taxon>
        <taxon>Nematoda</taxon>
        <taxon>Chromadorea</taxon>
        <taxon>Rhabditida</taxon>
        <taxon>Tylenchina</taxon>
        <taxon>Panagrolaimomorpha</taxon>
        <taxon>Strongyloidoidea</taxon>
        <taxon>Strongyloididae</taxon>
        <taxon>Strongyloides</taxon>
    </lineage>
</organism>
<feature type="transmembrane region" description="Helical" evidence="1">
    <location>
        <begin position="124"/>
        <end position="143"/>
    </location>
</feature>
<evidence type="ECO:0000313" key="5">
    <source>
        <dbReference type="WormBase" id="SRAE_2000420200"/>
    </source>
</evidence>
<dbReference type="AlphaFoldDB" id="A0A090MZU7"/>
<feature type="transmembrane region" description="Helical" evidence="1">
    <location>
        <begin position="230"/>
        <end position="259"/>
    </location>
</feature>
<proteinExistence type="predicted"/>
<evidence type="ECO:0000313" key="3">
    <source>
        <dbReference type="Proteomes" id="UP000035682"/>
    </source>
</evidence>
<feature type="transmembrane region" description="Helical" evidence="1">
    <location>
        <begin position="184"/>
        <end position="209"/>
    </location>
</feature>
<dbReference type="GeneID" id="36381924"/>
<keyword evidence="1" id="KW-0472">Membrane</keyword>
<dbReference type="InterPro" id="IPR019428">
    <property type="entry name" value="7TM_GPCR_serpentine_rcpt_Str"/>
</dbReference>
<reference evidence="4" key="2">
    <citation type="submission" date="2020-12" db="UniProtKB">
        <authorList>
            <consortium name="WormBaseParasite"/>
        </authorList>
    </citation>
    <scope>IDENTIFICATION</scope>
</reference>
<keyword evidence="2" id="KW-0675">Receptor</keyword>
<feature type="transmembrane region" description="Helical" evidence="1">
    <location>
        <begin position="40"/>
        <end position="66"/>
    </location>
</feature>
<accession>A0A090MZU7</accession>
<feature type="transmembrane region" description="Helical" evidence="1">
    <location>
        <begin position="6"/>
        <end position="28"/>
    </location>
</feature>
<keyword evidence="1" id="KW-1133">Transmembrane helix</keyword>
<reference evidence="2 3" key="1">
    <citation type="submission" date="2014-09" db="EMBL/GenBank/DDBJ databases">
        <authorList>
            <person name="Martin A.A."/>
        </authorList>
    </citation>
    <scope>NUCLEOTIDE SEQUENCE</scope>
    <source>
        <strain evidence="3">ED321</strain>
        <strain evidence="2">ED321 Heterogonic</strain>
    </source>
</reference>
<name>A0A090MZU7_STRRB</name>
<dbReference type="SUPFAM" id="SSF81321">
    <property type="entry name" value="Family A G protein-coupled receptor-like"/>
    <property type="match status" value="1"/>
</dbReference>
<dbReference type="Gene3D" id="1.20.1070.10">
    <property type="entry name" value="Rhodopsin 7-helix transmembrane proteins"/>
    <property type="match status" value="1"/>
</dbReference>
<dbReference type="PANTHER" id="PTHR22943:SF248">
    <property type="entry name" value="SEVEN TM RECEPTOR"/>
    <property type="match status" value="1"/>
</dbReference>
<feature type="transmembrane region" description="Helical" evidence="1">
    <location>
        <begin position="86"/>
        <end position="112"/>
    </location>
</feature>
<evidence type="ECO:0000313" key="4">
    <source>
        <dbReference type="WBParaSite" id="SRAE_2000420200.1"/>
    </source>
</evidence>
<dbReference type="CTD" id="36381924"/>
<dbReference type="WBParaSite" id="SRAE_2000420200.1">
    <property type="protein sequence ID" value="SRAE_2000420200.1"/>
    <property type="gene ID" value="WBGene00264431"/>
</dbReference>
<dbReference type="WormBase" id="SRAE_2000420200">
    <property type="protein sequence ID" value="SRP10675"/>
    <property type="gene ID" value="WBGene00264431"/>
</dbReference>